<gene>
    <name evidence="2" type="ORF">HNP24_004431</name>
</gene>
<dbReference type="RefSeq" id="WP_184560381.1">
    <property type="nucleotide sequence ID" value="NZ_JACHKS010000005.1"/>
</dbReference>
<proteinExistence type="predicted"/>
<evidence type="ECO:0000256" key="1">
    <source>
        <dbReference type="SAM" id="Phobius"/>
    </source>
</evidence>
<sequence length="109" mass="12106">MKDSEIINQKMVKDQKILYFGKSLFALCLVLGSMCLIGYLTTRMEEFAIGGYMLLVFGTCLNLLAILGLLIYGCVYRPRLNECLKAIGILLINIPIAVLYTAIGLNSLH</sequence>
<keyword evidence="1" id="KW-1133">Transmembrane helix</keyword>
<dbReference type="Proteomes" id="UP000587367">
    <property type="component" value="Unassembled WGS sequence"/>
</dbReference>
<protein>
    <submittedName>
        <fullName evidence="2">LIVCS family branched-chain amino acid:cation transporter</fullName>
    </submittedName>
</protein>
<keyword evidence="3" id="KW-1185">Reference proteome</keyword>
<reference evidence="2 3" key="1">
    <citation type="submission" date="2020-08" db="EMBL/GenBank/DDBJ databases">
        <title>Functional genomics of gut bacteria from endangered species of beetles.</title>
        <authorList>
            <person name="Carlos-Shanley C."/>
        </authorList>
    </citation>
    <scope>NUCLEOTIDE SEQUENCE [LARGE SCALE GENOMIC DNA]</scope>
    <source>
        <strain evidence="2 3">S00068</strain>
    </source>
</reference>
<dbReference type="EMBL" id="JACHKS010000005">
    <property type="protein sequence ID" value="MBB6333405.1"/>
    <property type="molecule type" value="Genomic_DNA"/>
</dbReference>
<evidence type="ECO:0000313" key="3">
    <source>
        <dbReference type="Proteomes" id="UP000587367"/>
    </source>
</evidence>
<feature type="transmembrane region" description="Helical" evidence="1">
    <location>
        <begin position="52"/>
        <end position="75"/>
    </location>
</feature>
<organism evidence="2 3">
    <name type="scientific">Chryseobacterium sediminis</name>
    <dbReference type="NCBI Taxonomy" id="1679494"/>
    <lineage>
        <taxon>Bacteria</taxon>
        <taxon>Pseudomonadati</taxon>
        <taxon>Bacteroidota</taxon>
        <taxon>Flavobacteriia</taxon>
        <taxon>Flavobacteriales</taxon>
        <taxon>Weeksellaceae</taxon>
        <taxon>Chryseobacterium group</taxon>
        <taxon>Chryseobacterium</taxon>
    </lineage>
</organism>
<feature type="transmembrane region" description="Helical" evidence="1">
    <location>
        <begin position="87"/>
        <end position="108"/>
    </location>
</feature>
<accession>A0ABR6Q6N6</accession>
<evidence type="ECO:0000313" key="2">
    <source>
        <dbReference type="EMBL" id="MBB6333405.1"/>
    </source>
</evidence>
<name>A0ABR6Q6N6_9FLAO</name>
<keyword evidence="1" id="KW-0812">Transmembrane</keyword>
<keyword evidence="1" id="KW-0472">Membrane</keyword>
<comment type="caution">
    <text evidence="2">The sequence shown here is derived from an EMBL/GenBank/DDBJ whole genome shotgun (WGS) entry which is preliminary data.</text>
</comment>
<feature type="transmembrane region" description="Helical" evidence="1">
    <location>
        <begin position="20"/>
        <end position="40"/>
    </location>
</feature>